<dbReference type="InterPro" id="IPR038765">
    <property type="entry name" value="Papain-like_cys_pep_sf"/>
</dbReference>
<dbReference type="OrthoDB" id="265776at2759"/>
<feature type="domain" description="USP" evidence="3">
    <location>
        <begin position="331"/>
        <end position="688"/>
    </location>
</feature>
<organism evidence="4 5">
    <name type="scientific">Naegleria fowleri</name>
    <name type="common">Brain eating amoeba</name>
    <dbReference type="NCBI Taxonomy" id="5763"/>
    <lineage>
        <taxon>Eukaryota</taxon>
        <taxon>Discoba</taxon>
        <taxon>Heterolobosea</taxon>
        <taxon>Tetramitia</taxon>
        <taxon>Eutetramitia</taxon>
        <taxon>Vahlkampfiidae</taxon>
        <taxon>Naegleria</taxon>
    </lineage>
</organism>
<dbReference type="Proteomes" id="UP000444721">
    <property type="component" value="Unassembled WGS sequence"/>
</dbReference>
<dbReference type="RefSeq" id="XP_044566358.1">
    <property type="nucleotide sequence ID" value="XM_044702807.1"/>
</dbReference>
<keyword evidence="5" id="KW-1185">Reference proteome</keyword>
<comment type="caution">
    <text evidence="4">The sequence shown here is derived from an EMBL/GenBank/DDBJ whole genome shotgun (WGS) entry which is preliminary data.</text>
</comment>
<keyword evidence="1" id="KW-0833">Ubl conjugation pathway</keyword>
<dbReference type="VEuPathDB" id="AmoebaDB:FDP41_012302"/>
<dbReference type="VEuPathDB" id="AmoebaDB:NfTy_039430"/>
<dbReference type="InterPro" id="IPR018200">
    <property type="entry name" value="USP_CS"/>
</dbReference>
<dbReference type="VEuPathDB" id="AmoebaDB:NF0052760"/>
<feature type="region of interest" description="Disordered" evidence="2">
    <location>
        <begin position="1"/>
        <end position="92"/>
    </location>
</feature>
<keyword evidence="1" id="KW-0645">Protease</keyword>
<feature type="compositionally biased region" description="Polar residues" evidence="2">
    <location>
        <begin position="200"/>
        <end position="218"/>
    </location>
</feature>
<evidence type="ECO:0000256" key="1">
    <source>
        <dbReference type="RuleBase" id="RU366025"/>
    </source>
</evidence>
<keyword evidence="1" id="KW-0788">Thiol protease</keyword>
<dbReference type="GO" id="GO:0006508">
    <property type="term" value="P:proteolysis"/>
    <property type="evidence" value="ECO:0007669"/>
    <property type="project" value="UniProtKB-KW"/>
</dbReference>
<dbReference type="GO" id="GO:0004843">
    <property type="term" value="F:cysteine-type deubiquitinase activity"/>
    <property type="evidence" value="ECO:0007669"/>
    <property type="project" value="UniProtKB-UniRule"/>
</dbReference>
<dbReference type="InterPro" id="IPR050185">
    <property type="entry name" value="Ub_carboxyl-term_hydrolase"/>
</dbReference>
<dbReference type="GO" id="GO:0016579">
    <property type="term" value="P:protein deubiquitination"/>
    <property type="evidence" value="ECO:0007669"/>
    <property type="project" value="InterPro"/>
</dbReference>
<reference evidence="4 5" key="1">
    <citation type="journal article" date="2019" name="Sci. Rep.">
        <title>Nanopore sequencing improves the draft genome of the human pathogenic amoeba Naegleria fowleri.</title>
        <authorList>
            <person name="Liechti N."/>
            <person name="Schurch N."/>
            <person name="Bruggmann R."/>
            <person name="Wittwer M."/>
        </authorList>
    </citation>
    <scope>NUCLEOTIDE SEQUENCE [LARGE SCALE GENOMIC DNA]</scope>
    <source>
        <strain evidence="4 5">ATCC 30894</strain>
    </source>
</reference>
<dbReference type="PANTHER" id="PTHR21646">
    <property type="entry name" value="UBIQUITIN CARBOXYL-TERMINAL HYDROLASE"/>
    <property type="match status" value="1"/>
</dbReference>
<dbReference type="PROSITE" id="PS00973">
    <property type="entry name" value="USP_2"/>
    <property type="match status" value="1"/>
</dbReference>
<dbReference type="PROSITE" id="PS00972">
    <property type="entry name" value="USP_1"/>
    <property type="match status" value="1"/>
</dbReference>
<evidence type="ECO:0000256" key="2">
    <source>
        <dbReference type="SAM" id="MobiDB-lite"/>
    </source>
</evidence>
<dbReference type="PANTHER" id="PTHR21646:SF23">
    <property type="entry name" value="UBIQUITIN CARBOXYL-TERMINAL HYDROLASE USP2"/>
    <property type="match status" value="1"/>
</dbReference>
<keyword evidence="1" id="KW-0378">Hydrolase</keyword>
<dbReference type="InterPro" id="IPR001394">
    <property type="entry name" value="Peptidase_C19_UCH"/>
</dbReference>
<dbReference type="InterPro" id="IPR028889">
    <property type="entry name" value="USP"/>
</dbReference>
<protein>
    <recommendedName>
        <fullName evidence="1">Ubiquitin carboxyl-terminal hydrolase</fullName>
        <ecNumber evidence="1">3.4.19.12</ecNumber>
    </recommendedName>
</protein>
<feature type="compositionally biased region" description="Polar residues" evidence="2">
    <location>
        <begin position="227"/>
        <end position="236"/>
    </location>
</feature>
<comment type="similarity">
    <text evidence="1">Belongs to the peptidase C19 family.</text>
</comment>
<evidence type="ECO:0000313" key="4">
    <source>
        <dbReference type="EMBL" id="KAF0981645.1"/>
    </source>
</evidence>
<gene>
    <name evidence="4" type="ORF">FDP41_012302</name>
</gene>
<evidence type="ECO:0000259" key="3">
    <source>
        <dbReference type="PROSITE" id="PS50235"/>
    </source>
</evidence>
<feature type="region of interest" description="Disordered" evidence="2">
    <location>
        <begin position="170"/>
        <end position="272"/>
    </location>
</feature>
<sequence length="695" mass="78638">MIQTSTLPKTNSRRSYNYVPQYTSSSVRSSSNRGRDSLLYSNSSSSPSSFSNTSCSSLSSSSSTNVSRMSSSYYSPSSITPTSPNQPNSTQVYSKYSHRFGNISSNYHSPNFLSKKSNPSLVDHQEENVMTPSNYAILSNGSLKRRPSSSLVSKRNTDMFGTYYTFSDEKTPKLVSPSSRKESLNRSLDVSFERERSKSQPKSLLRKQTTSPSPSLLLQPTKDHGSSIKNLMSNLFGSKKGQKEIQPQQTLLSTNESLSTSSTPPLTDSPTLVDHSLEAADEKNLPQTSILKESSTSIEEKMEKALSVESNDAIAPPLPTNSYLLGHGNNAGLRNIGNTCFMNATLQCLCSIQPIRDFFTSPFKINPKKEGNLAKQFSSLLKNLIAPSCESGRDPFFAVNPVEFKKTLNQYTSLFRGYEQQDCQEFLRYVLDGLHEDLNRVVDKPNYEELKDIPHESVIDKSIRWYNNYIERNNSFITDLFLGQLKSEIRCHACGRQSVTFDPFLDISLSIDFKSSFRRGTNGHYSWPPISKQYHNMGHEVSLKECLFKFTEEEMLTGIEQVYCCSCKAHQDVTKKLTFYRVPEVLVVQLKRFSNDEKLLTPVYLSDPINFSNFIAKEARDCFYQNESIEYQLLGVVKHYGSLRGGHYTCQVKNSSEEWYDYNDSTVKKLHHFNPSDSSSYVLFYGRIKYSESSE</sequence>
<dbReference type="GeneID" id="68119517"/>
<comment type="catalytic activity">
    <reaction evidence="1">
        <text>Thiol-dependent hydrolysis of ester, thioester, amide, peptide and isopeptide bonds formed by the C-terminal Gly of ubiquitin (a 76-residue protein attached to proteins as an intracellular targeting signal).</text>
        <dbReference type="EC" id="3.4.19.12"/>
    </reaction>
</comment>
<feature type="compositionally biased region" description="Polar residues" evidence="2">
    <location>
        <begin position="1"/>
        <end position="23"/>
    </location>
</feature>
<dbReference type="EMBL" id="VFQX01000013">
    <property type="protein sequence ID" value="KAF0981645.1"/>
    <property type="molecule type" value="Genomic_DNA"/>
</dbReference>
<accession>A0A6A5C8A3</accession>
<dbReference type="PROSITE" id="PS50235">
    <property type="entry name" value="USP_3"/>
    <property type="match status" value="1"/>
</dbReference>
<proteinExistence type="inferred from homology"/>
<dbReference type="Gene3D" id="3.90.70.10">
    <property type="entry name" value="Cysteine proteinases"/>
    <property type="match status" value="1"/>
</dbReference>
<dbReference type="CDD" id="cd02674">
    <property type="entry name" value="Peptidase_C19R"/>
    <property type="match status" value="1"/>
</dbReference>
<evidence type="ECO:0000313" key="5">
    <source>
        <dbReference type="Proteomes" id="UP000444721"/>
    </source>
</evidence>
<dbReference type="EC" id="3.4.19.12" evidence="1"/>
<dbReference type="VEuPathDB" id="AmoebaDB:NF0052750"/>
<dbReference type="AlphaFoldDB" id="A0A6A5C8A3"/>
<feature type="compositionally biased region" description="Low complexity" evidence="2">
    <location>
        <begin position="250"/>
        <end position="272"/>
    </location>
</feature>
<dbReference type="SUPFAM" id="SSF54001">
    <property type="entry name" value="Cysteine proteinases"/>
    <property type="match status" value="1"/>
</dbReference>
<feature type="compositionally biased region" description="Low complexity" evidence="2">
    <location>
        <begin position="24"/>
        <end position="90"/>
    </location>
</feature>
<dbReference type="Pfam" id="PF00443">
    <property type="entry name" value="UCH"/>
    <property type="match status" value="1"/>
</dbReference>
<name>A0A6A5C8A3_NAEFO</name>